<name>A0A1M5DSE0_9SPHI</name>
<evidence type="ECO:0000313" key="2">
    <source>
        <dbReference type="Proteomes" id="UP000184287"/>
    </source>
</evidence>
<organism evidence="1 2">
    <name type="scientific">Pedobacter caeni</name>
    <dbReference type="NCBI Taxonomy" id="288992"/>
    <lineage>
        <taxon>Bacteria</taxon>
        <taxon>Pseudomonadati</taxon>
        <taxon>Bacteroidota</taxon>
        <taxon>Sphingobacteriia</taxon>
        <taxon>Sphingobacteriales</taxon>
        <taxon>Sphingobacteriaceae</taxon>
        <taxon>Pedobacter</taxon>
    </lineage>
</organism>
<dbReference type="RefSeq" id="WP_073232163.1">
    <property type="nucleotide sequence ID" value="NZ_FQUQ01000003.1"/>
</dbReference>
<dbReference type="Gene3D" id="1.25.40.390">
    <property type="match status" value="1"/>
</dbReference>
<dbReference type="InterPro" id="IPR041662">
    <property type="entry name" value="SusD-like_2"/>
</dbReference>
<reference evidence="2" key="1">
    <citation type="submission" date="2016-11" db="EMBL/GenBank/DDBJ databases">
        <authorList>
            <person name="Varghese N."/>
            <person name="Submissions S."/>
        </authorList>
    </citation>
    <scope>NUCLEOTIDE SEQUENCE [LARGE SCALE GENOMIC DNA]</scope>
    <source>
        <strain evidence="2">DSM 16990</strain>
    </source>
</reference>
<proteinExistence type="predicted"/>
<accession>A0A1M5DSE0</accession>
<dbReference type="STRING" id="288992.SAMN04488522_103359"/>
<protein>
    <submittedName>
        <fullName evidence="1">Starch-binding associating with outer membrane</fullName>
    </submittedName>
</protein>
<keyword evidence="2" id="KW-1185">Reference proteome</keyword>
<dbReference type="OrthoDB" id="9766256at2"/>
<dbReference type="SUPFAM" id="SSF48452">
    <property type="entry name" value="TPR-like"/>
    <property type="match status" value="1"/>
</dbReference>
<dbReference type="EMBL" id="FQUQ01000003">
    <property type="protein sequence ID" value="SHF69692.1"/>
    <property type="molecule type" value="Genomic_DNA"/>
</dbReference>
<dbReference type="AlphaFoldDB" id="A0A1M5DSE0"/>
<dbReference type="InterPro" id="IPR011990">
    <property type="entry name" value="TPR-like_helical_dom_sf"/>
</dbReference>
<sequence>MKIFNKGVLLLATGMIFLQSCKKFDSINTNPNSPSVTTPGLLATNLILNITRSSADKNFLSAAMTSKHIVWGEIAQGEQYNSFGSSSFDGLQVLTNVQKMIDLAPETDKKAYTGLGLFIKAYKLYYLSLSVGDIPYSEALQAEKGIVSPKYDTQKDVMIQVLRDLETASNSLNGAKNFSGDPIFNGNADNWRRVVNSFRLKVLISLSKKENDQDLKIKESFAKILATEPLLRSNNDNLQLVYSDRAGQIYPYNNAVSKFTTYGMISSVLTDTLKKYNDYRLFYYAAPSRFKLESEAKTADSWDAYQGTSPIIDFSDVVKLYNANKYSQYNLRYTGYAPGEPNIRIGYTEQNFIIAEAMIRGWVSGNAKTYYEDGITQSMEFIVKATPDEAKYHSGRKMTPAYIADYLKGTSVAFSANSASQLKQVWMQKYLMYFMQYSYDAYYDYRRTGYPNLPVDPATNTNPDDKTKIPVRYLYPSEEYQYNVENLKAALSRQYSGNDKSNGLMWILQ</sequence>
<evidence type="ECO:0000313" key="1">
    <source>
        <dbReference type="EMBL" id="SHF69692.1"/>
    </source>
</evidence>
<dbReference type="PROSITE" id="PS51257">
    <property type="entry name" value="PROKAR_LIPOPROTEIN"/>
    <property type="match status" value="1"/>
</dbReference>
<gene>
    <name evidence="1" type="ORF">SAMN04488522_103359</name>
</gene>
<dbReference type="Pfam" id="PF12771">
    <property type="entry name" value="SusD-like_2"/>
    <property type="match status" value="1"/>
</dbReference>
<dbReference type="Proteomes" id="UP000184287">
    <property type="component" value="Unassembled WGS sequence"/>
</dbReference>